<feature type="coiled-coil region" evidence="1">
    <location>
        <begin position="84"/>
        <end position="139"/>
    </location>
</feature>
<feature type="compositionally biased region" description="Low complexity" evidence="2">
    <location>
        <begin position="1882"/>
        <end position="1895"/>
    </location>
</feature>
<comment type="caution">
    <text evidence="3">The sequence shown here is derived from an EMBL/GenBank/DDBJ whole genome shotgun (WGS) entry which is preliminary data.</text>
</comment>
<feature type="region of interest" description="Disordered" evidence="2">
    <location>
        <begin position="704"/>
        <end position="729"/>
    </location>
</feature>
<keyword evidence="4" id="KW-1185">Reference proteome</keyword>
<feature type="compositionally biased region" description="Low complexity" evidence="2">
    <location>
        <begin position="242"/>
        <end position="253"/>
    </location>
</feature>
<feature type="coiled-coil region" evidence="1">
    <location>
        <begin position="976"/>
        <end position="1084"/>
    </location>
</feature>
<keyword evidence="1" id="KW-0175">Coiled coil</keyword>
<dbReference type="EMBL" id="BTRK01000002">
    <property type="protein sequence ID" value="GMR35960.1"/>
    <property type="molecule type" value="Genomic_DNA"/>
</dbReference>
<feature type="compositionally biased region" description="Acidic residues" evidence="2">
    <location>
        <begin position="1142"/>
        <end position="1154"/>
    </location>
</feature>
<feature type="non-terminal residue" evidence="3">
    <location>
        <position position="1999"/>
    </location>
</feature>
<feature type="region of interest" description="Disordered" evidence="2">
    <location>
        <begin position="1853"/>
        <end position="1999"/>
    </location>
</feature>
<organism evidence="3 4">
    <name type="scientific">Pristionchus mayeri</name>
    <dbReference type="NCBI Taxonomy" id="1317129"/>
    <lineage>
        <taxon>Eukaryota</taxon>
        <taxon>Metazoa</taxon>
        <taxon>Ecdysozoa</taxon>
        <taxon>Nematoda</taxon>
        <taxon>Chromadorea</taxon>
        <taxon>Rhabditida</taxon>
        <taxon>Rhabditina</taxon>
        <taxon>Diplogasteromorpha</taxon>
        <taxon>Diplogasteroidea</taxon>
        <taxon>Neodiplogasteridae</taxon>
        <taxon>Pristionchus</taxon>
    </lineage>
</organism>
<accession>A0AAN5C9U4</accession>
<feature type="compositionally biased region" description="Basic and acidic residues" evidence="2">
    <location>
        <begin position="294"/>
        <end position="304"/>
    </location>
</feature>
<feature type="region of interest" description="Disordered" evidence="2">
    <location>
        <begin position="1603"/>
        <end position="1628"/>
    </location>
</feature>
<feature type="region of interest" description="Disordered" evidence="2">
    <location>
        <begin position="784"/>
        <end position="813"/>
    </location>
</feature>
<reference evidence="4" key="1">
    <citation type="submission" date="2022-10" db="EMBL/GenBank/DDBJ databases">
        <title>Genome assembly of Pristionchus species.</title>
        <authorList>
            <person name="Yoshida K."/>
            <person name="Sommer R.J."/>
        </authorList>
    </citation>
    <scope>NUCLEOTIDE SEQUENCE [LARGE SCALE GENOMIC DNA]</scope>
    <source>
        <strain evidence="4">RS5460</strain>
    </source>
</reference>
<proteinExistence type="predicted"/>
<feature type="compositionally biased region" description="Basic and acidic residues" evidence="2">
    <location>
        <begin position="203"/>
        <end position="221"/>
    </location>
</feature>
<dbReference type="PANTHER" id="PTHR23202">
    <property type="entry name" value="WASP INTERACTING PROTEIN-RELATED"/>
    <property type="match status" value="1"/>
</dbReference>
<evidence type="ECO:0000256" key="2">
    <source>
        <dbReference type="SAM" id="MobiDB-lite"/>
    </source>
</evidence>
<protein>
    <submittedName>
        <fullName evidence="3">Uncharacterized protein</fullName>
    </submittedName>
</protein>
<feature type="non-terminal residue" evidence="3">
    <location>
        <position position="1"/>
    </location>
</feature>
<dbReference type="Proteomes" id="UP001328107">
    <property type="component" value="Unassembled WGS sequence"/>
</dbReference>
<evidence type="ECO:0000313" key="4">
    <source>
        <dbReference type="Proteomes" id="UP001328107"/>
    </source>
</evidence>
<feature type="compositionally biased region" description="Basic and acidic residues" evidence="2">
    <location>
        <begin position="1926"/>
        <end position="1999"/>
    </location>
</feature>
<feature type="region of interest" description="Disordered" evidence="2">
    <location>
        <begin position="1129"/>
        <end position="1161"/>
    </location>
</feature>
<feature type="region of interest" description="Disordered" evidence="2">
    <location>
        <begin position="1430"/>
        <end position="1452"/>
    </location>
</feature>
<gene>
    <name evidence="3" type="ORF">PMAYCL1PPCAC_06155</name>
</gene>
<dbReference type="PANTHER" id="PTHR23202:SF120">
    <property type="entry name" value="SARCOMERE LENGTH SHORT, ISOFORM B"/>
    <property type="match status" value="1"/>
</dbReference>
<feature type="coiled-coil region" evidence="1">
    <location>
        <begin position="1629"/>
        <end position="1656"/>
    </location>
</feature>
<feature type="region of interest" description="Disordered" evidence="2">
    <location>
        <begin position="203"/>
        <end position="304"/>
    </location>
</feature>
<feature type="coiled-coil region" evidence="1">
    <location>
        <begin position="915"/>
        <end position="949"/>
    </location>
</feature>
<feature type="compositionally biased region" description="Basic and acidic residues" evidence="2">
    <location>
        <begin position="802"/>
        <end position="813"/>
    </location>
</feature>
<name>A0AAN5C9U4_9BILA</name>
<feature type="coiled-coil region" evidence="1">
    <location>
        <begin position="573"/>
        <end position="691"/>
    </location>
</feature>
<feature type="compositionally biased region" description="Acidic residues" evidence="2">
    <location>
        <begin position="1712"/>
        <end position="1722"/>
    </location>
</feature>
<evidence type="ECO:0000256" key="1">
    <source>
        <dbReference type="SAM" id="Coils"/>
    </source>
</evidence>
<sequence length="1999" mass="226940">LQSTGMEAPPVREGAFSPEAAYYIDKLARKEEECNEILAQFNKYKVKTKVRFDQLRHEISNILHEKNVDPEDEQHHPAMLLISLNETQFRLEEAEKLSVALQADVERQQMHINDQIILIKSLEEQLRDYEESEIARERRRDEPVDLERVQQQMMYKDERIVELNSVILDKERQILDLQDACRSASEVATSKKEAMRIVQKKFDEMESRSRREASTETDDRVTGVSFDGPTPAAAAGSEKTQRSMQQPSQQPQRAVRTSSPGRAVHVSKNGLHSPPPLDPAELDDLPGTSKLAKTKVDGDSSLLRDKKQRKRVTFALDQAASREDISRLTADADTDEITEAIVDLTAENDRLRGEVERMTRMEEERMTRMEEEMEMMAVRVAQAESSVSEAEREARHASLKARAVAQARIKELEDRMAAQNALAAQQIDRLQVETETLRSTRDWEVEQNARMREQLAHTKEKLRQLREELDASAQANRVAEKKLEEKEVLLTALVSELEDAESLAVFLEDQKHQILDDVDQLKDIIKLHEEQINLLEADNLIYETRVGHLREELGVSKINQRDHIKSKAFNTKLQMINKEKEQIDRKANDERLRTKALHAKVQILEAENERLMARLCEAEMAGEDSMSLDAACKQLQTRIEEAEAESTRVRTEFDARIRAAEFAADSLREECDKLRSERDASEQHSAMLQQQYMQLQHETQLQLQHLQQQPPSSMQLVQQMQHQQDDSSASLEAALRLAQTAQETLARERDELAERVHVLGGENFELTRRTEEAEREAQRLESELSRLSSRLRESSSSAAAADAERQRREERTVEREQELIELRARVAERETTLERVEAELRRLRAELDHAHLSMAETAAVKKEVQHLQHQLEIEREAAATKWQQVMVQLKSYEELASNSGWDSRKTSIDESATVAAAAELRAARAEADAAAAREELRALQQTQQSQMQQQPVPLQRVQEMQQEVPRRAISTEDEEDAVDRHELDRLKARVEELESEVELSHELNVESGRTVQTLQQRLEKIEHEKRLLESLTVDFSEDLADMGETAAAAAPATEEVQQASQEENEELRKKIEEMEEEATLSAELHVEMGKTVQTLKGRIREMEMERRLHEMMSVELTNEVHELRQLQQEHLQQTQPTTAAVDESEAEETEEEAAAEAAAEQAALLQQQLEEEKRLRTREQDATREELRRLQLALHAAEDAKREVARQLAEKEQRVASSTLRALTESLVRATAATFDAVAAAAGSTVEVSHQPESSPVADAAAEQEEERSTLVQENVLLREAVYQNVRHSESVTSDVARLLELKEELEKAVEALRGEIWSLNGQLKASVLDRENLQDRVVELDTKVALEKRRADLLDVELAEQVELRENAQRQAAEAENESNRRLAECAEMDGKREDLEKAYALLAGYYSQLQEAYNVLYSQQQQMQLQHDSLQQERLQQTTPSEGILREDRSTQTEAVAAASPSSSAASVAGAAPAAVSSRRAMAEAYASRLAALRELSVQLTKSVLATELATLESELDNSITSIEGLSSDCPQAGASVDSLLDAIIQDYDGSSSVSPDARAKIASVHAMLRAKISEVERVHSALREQRGVCSALEQRLTELEAAGPPPGIGPLGSPTGASGSTAPSELEERIEECEALRAHVEQLQEIISRYVAREEAAAAAAPTVSCRAAGCSAQLALLAARLATREADVDSLFRANAELAHENVRLQNELDEERREEEEKEKPETTSSSTQTHEEKDFDEAELDLVKEELEAERTARISTEKRFEATEKELKEQQEQLEESIVDLSVQLQQQRSATPAATDAEMAELEAKVAEMEEELEKEKSARGRVEKELMKRKEEVEEMRMEMQLREADGDELKQQLHQERGAKKAAEKKAKEAELQQAQLQKELLQLQESKKEEGGWGNEGWGEEKEEEGPSSSNAEVSDLRDKVEWEKRAREEREEEMKRMEEENRRLGQELKKAEEEGEEIRKMMREAEEREEEVKRRMKEMEEKREEKE</sequence>
<feature type="coiled-coil region" evidence="1">
    <location>
        <begin position="334"/>
        <end position="545"/>
    </location>
</feature>
<feature type="region of interest" description="Disordered" evidence="2">
    <location>
        <begin position="1246"/>
        <end position="1266"/>
    </location>
</feature>
<feature type="compositionally biased region" description="Low complexity" evidence="2">
    <location>
        <begin position="1129"/>
        <end position="1138"/>
    </location>
</feature>
<feature type="compositionally biased region" description="Basic and acidic residues" evidence="2">
    <location>
        <begin position="1853"/>
        <end position="1881"/>
    </location>
</feature>
<feature type="region of interest" description="Disordered" evidence="2">
    <location>
        <begin position="1707"/>
        <end position="1743"/>
    </location>
</feature>
<evidence type="ECO:0000313" key="3">
    <source>
        <dbReference type="EMBL" id="GMR35960.1"/>
    </source>
</evidence>